<reference evidence="2" key="1">
    <citation type="submission" date="2022-06" db="EMBL/GenBank/DDBJ databases">
        <title>Gramella sediminis sp. nov., isolated from deep-sea sediment of the Indian Ocean.</title>
        <authorList>
            <person name="Yang L."/>
        </authorList>
    </citation>
    <scope>NUCLEOTIDE SEQUENCE</scope>
    <source>
        <strain evidence="2">HMD3159</strain>
    </source>
</reference>
<gene>
    <name evidence="2" type="ORF">NE848_10020</name>
</gene>
<dbReference type="Proteomes" id="UP001155077">
    <property type="component" value="Unassembled WGS sequence"/>
</dbReference>
<proteinExistence type="predicted"/>
<sequence>MKADRSELIKACRDFLQKKTDVVLKAMNGLKEDLDNESKSSAGDKYETGREMINIEWNKLSNQLNEYEKQVKVLNRIEDHKASGRIVLGSIVNTEIASYFISIPAGEISIGNEKFYAVGIQAPVAQKLLGKEAGEHFEMNAKKIRINSVN</sequence>
<organism evidence="2 3">
    <name type="scientific">Gramella jeungdoensis</name>
    <dbReference type="NCBI Taxonomy" id="708091"/>
    <lineage>
        <taxon>Bacteria</taxon>
        <taxon>Pseudomonadati</taxon>
        <taxon>Bacteroidota</taxon>
        <taxon>Flavobacteriia</taxon>
        <taxon>Flavobacteriales</taxon>
        <taxon>Flavobacteriaceae</taxon>
        <taxon>Christiangramia</taxon>
    </lineage>
</organism>
<keyword evidence="2" id="KW-0251">Elongation factor</keyword>
<evidence type="ECO:0000313" key="3">
    <source>
        <dbReference type="Proteomes" id="UP001155077"/>
    </source>
</evidence>
<feature type="coiled-coil region" evidence="1">
    <location>
        <begin position="50"/>
        <end position="77"/>
    </location>
</feature>
<evidence type="ECO:0000256" key="1">
    <source>
        <dbReference type="SAM" id="Coils"/>
    </source>
</evidence>
<comment type="caution">
    <text evidence="2">The sequence shown here is derived from an EMBL/GenBank/DDBJ whole genome shotgun (WGS) entry which is preliminary data.</text>
</comment>
<keyword evidence="2" id="KW-0648">Protein biosynthesis</keyword>
<dbReference type="RefSeq" id="WP_252113051.1">
    <property type="nucleotide sequence ID" value="NZ_JAMSCK010000003.1"/>
</dbReference>
<dbReference type="EMBL" id="JAMSCK010000003">
    <property type="protein sequence ID" value="MCM8569717.1"/>
    <property type="molecule type" value="Genomic_DNA"/>
</dbReference>
<keyword evidence="3" id="KW-1185">Reference proteome</keyword>
<name>A0ABT0Z1Y2_9FLAO</name>
<evidence type="ECO:0000313" key="2">
    <source>
        <dbReference type="EMBL" id="MCM8569717.1"/>
    </source>
</evidence>
<accession>A0ABT0Z1Y2</accession>
<protein>
    <submittedName>
        <fullName evidence="2">Transcription elongation factor</fullName>
    </submittedName>
</protein>
<dbReference type="GO" id="GO:0003746">
    <property type="term" value="F:translation elongation factor activity"/>
    <property type="evidence" value="ECO:0007669"/>
    <property type="project" value="UniProtKB-KW"/>
</dbReference>
<keyword evidence="1" id="KW-0175">Coiled coil</keyword>